<feature type="compositionally biased region" description="Basic and acidic residues" evidence="1">
    <location>
        <begin position="97"/>
        <end position="106"/>
    </location>
</feature>
<accession>A0A176VME3</accession>
<feature type="region of interest" description="Disordered" evidence="1">
    <location>
        <begin position="442"/>
        <end position="468"/>
    </location>
</feature>
<dbReference type="EMBL" id="LVLJ01003529">
    <property type="protein sequence ID" value="OAE21115.1"/>
    <property type="molecule type" value="Genomic_DNA"/>
</dbReference>
<feature type="region of interest" description="Disordered" evidence="1">
    <location>
        <begin position="211"/>
        <end position="246"/>
    </location>
</feature>
<feature type="compositionally biased region" description="Low complexity" evidence="1">
    <location>
        <begin position="517"/>
        <end position="538"/>
    </location>
</feature>
<evidence type="ECO:0000313" key="3">
    <source>
        <dbReference type="Proteomes" id="UP000077202"/>
    </source>
</evidence>
<reference evidence="2" key="1">
    <citation type="submission" date="2016-03" db="EMBL/GenBank/DDBJ databases">
        <title>Mechanisms controlling the formation of the plant cell surface in tip-growing cells are functionally conserved among land plants.</title>
        <authorList>
            <person name="Honkanen S."/>
            <person name="Jones V.A."/>
            <person name="Morieri G."/>
            <person name="Champion C."/>
            <person name="Hetherington A.J."/>
            <person name="Kelly S."/>
            <person name="Saint-Marcoux D."/>
            <person name="Proust H."/>
            <person name="Prescott H."/>
            <person name="Dolan L."/>
        </authorList>
    </citation>
    <scope>NUCLEOTIDE SEQUENCE [LARGE SCALE GENOMIC DNA]</scope>
    <source>
        <tissue evidence="2">Whole gametophyte</tissue>
    </source>
</reference>
<sequence length="771" mass="83433">MVTYLWTPRPRHCTRITKDRAQYRTGMYHKGFKVADEAKRKKAIRHLVTDYAHILPKLHCPWDDTPKNDVNPALLYHGLRSTSVTQRLNPPVPTHSAHPDLRDAPNEWHGRQAQDVTEMYTFMSRGRKPPSREYYHGREATDISDHLRIIPPIAPEGEAQEFYGRPKSDVTDYNIFPPRIEETFSRSDAARPLGKCPTGAMVDYVPLVRDKNGKLLRPQPVSPPKSPSRRHDPNPEPMKPGGGGILAQVVAGHSRSEAKRPLGQCPPGVMANYVELQRDADGKVIVPQTSKILDDPPGWRPDGRKARPRMDENEERIMRYSNDRLHPLGKVPEGVMADYQQVDRPPHKHTTDGLWSPPTEWPKEKGGMAKWSPGPMSQSQSACNAAETLQGASSLLSGLRSAKVCRHRSARDLSPGAAAAQGLACAPGAANVKWPNDGELERGPCGKIKSPCSQRSKSPLSSSANASPTCHGSAKACDPIKHDPRVAKPSSICGGCPKSGDGARPDTACVRPVYIESSPQQGSPSGGKKPPSCASSGRPGSGGSGAGSAKGSCASGGSAGSKASQSANQRKAKKNRVISPLTSPEHYQFPYFGHSKTYVTDPAISPNLTPPGRRSMRLPGQENMPFAGVASGHGKGPKSKCGMVRPPNINPHLHDGKTSWFGRTRTFVTDPAVSPNLTPPNRGGANKAADLLKWHVPDPGHTTKNTSKGNCFLDTEADTLLGRIQSKGLFAGPTKVLTVSKHELEGLNFSWSEKLFEISISGSVDYKPCSS</sequence>
<proteinExistence type="predicted"/>
<name>A0A176VME3_MARPO</name>
<feature type="region of interest" description="Disordered" evidence="1">
    <location>
        <begin position="516"/>
        <end position="586"/>
    </location>
</feature>
<feature type="compositionally biased region" description="Low complexity" evidence="1">
    <location>
        <begin position="456"/>
        <end position="468"/>
    </location>
</feature>
<evidence type="ECO:0000256" key="1">
    <source>
        <dbReference type="SAM" id="MobiDB-lite"/>
    </source>
</evidence>
<comment type="caution">
    <text evidence="2">The sequence shown here is derived from an EMBL/GenBank/DDBJ whole genome shotgun (WGS) entry which is preliminary data.</text>
</comment>
<feature type="region of interest" description="Disordered" evidence="1">
    <location>
        <begin position="85"/>
        <end position="106"/>
    </location>
</feature>
<dbReference type="AlphaFoldDB" id="A0A176VME3"/>
<feature type="region of interest" description="Disordered" evidence="1">
    <location>
        <begin position="290"/>
        <end position="309"/>
    </location>
</feature>
<gene>
    <name evidence="2" type="ORF">AXG93_3661s1400</name>
</gene>
<evidence type="ECO:0000313" key="2">
    <source>
        <dbReference type="EMBL" id="OAE21115.1"/>
    </source>
</evidence>
<keyword evidence="3" id="KW-1185">Reference proteome</keyword>
<organism evidence="2 3">
    <name type="scientific">Marchantia polymorpha subsp. ruderalis</name>
    <dbReference type="NCBI Taxonomy" id="1480154"/>
    <lineage>
        <taxon>Eukaryota</taxon>
        <taxon>Viridiplantae</taxon>
        <taxon>Streptophyta</taxon>
        <taxon>Embryophyta</taxon>
        <taxon>Marchantiophyta</taxon>
        <taxon>Marchantiopsida</taxon>
        <taxon>Marchantiidae</taxon>
        <taxon>Marchantiales</taxon>
        <taxon>Marchantiaceae</taxon>
        <taxon>Marchantia</taxon>
    </lineage>
</organism>
<feature type="compositionally biased region" description="Low complexity" evidence="1">
    <location>
        <begin position="549"/>
        <end position="567"/>
    </location>
</feature>
<feature type="compositionally biased region" description="Gly residues" evidence="1">
    <location>
        <begin position="539"/>
        <end position="548"/>
    </location>
</feature>
<dbReference type="Proteomes" id="UP000077202">
    <property type="component" value="Unassembled WGS sequence"/>
</dbReference>
<protein>
    <submittedName>
        <fullName evidence="2">Uncharacterized protein</fullName>
    </submittedName>
</protein>